<gene>
    <name evidence="2" type="ORF">DICPUDRAFT_81825</name>
</gene>
<dbReference type="RefSeq" id="XP_003291137.1">
    <property type="nucleotide sequence ID" value="XM_003291089.1"/>
</dbReference>
<feature type="chain" id="PRO_5003263870" evidence="1">
    <location>
        <begin position="23"/>
        <end position="247"/>
    </location>
</feature>
<sequence length="247" mass="29404">MKIKHIYLIIFFIFIFDNYVECKKLYMLKHYENEDCTGTIYLYQVLLTVKEYQFQLPTIEDYYKLTCMGGELDEINNNNSSNYACYVEGFIRCLKDPDNCREYYEINKCNKGKKLVVETLDYLEKDYCTCTETIRTHNFIDEQIIWEGVQIIRRNYCHLGFTLDCNYFKFELTECETGKSLFLTNGSQKYLETSILNPNVMVTYRPNDPDYYKNTLMTHKQPELKILTRGMLTDDQLMYVRNPSAGI</sequence>
<name>F0ZUP8_DICPU</name>
<proteinExistence type="predicted"/>
<evidence type="ECO:0000313" key="3">
    <source>
        <dbReference type="Proteomes" id="UP000001064"/>
    </source>
</evidence>
<dbReference type="VEuPathDB" id="AmoebaDB:DICPUDRAFT_81825"/>
<dbReference type="AlphaFoldDB" id="F0ZUP8"/>
<evidence type="ECO:0000256" key="1">
    <source>
        <dbReference type="SAM" id="SignalP"/>
    </source>
</evidence>
<dbReference type="GeneID" id="10507322"/>
<organism evidence="2 3">
    <name type="scientific">Dictyostelium purpureum</name>
    <name type="common">Slime mold</name>
    <dbReference type="NCBI Taxonomy" id="5786"/>
    <lineage>
        <taxon>Eukaryota</taxon>
        <taxon>Amoebozoa</taxon>
        <taxon>Evosea</taxon>
        <taxon>Eumycetozoa</taxon>
        <taxon>Dictyostelia</taxon>
        <taxon>Dictyosteliales</taxon>
        <taxon>Dictyosteliaceae</taxon>
        <taxon>Dictyostelium</taxon>
    </lineage>
</organism>
<dbReference type="InParanoid" id="F0ZUP8"/>
<reference evidence="3" key="1">
    <citation type="journal article" date="2011" name="Genome Biol.">
        <title>Comparative genomics of the social amoebae Dictyostelium discoideum and Dictyostelium purpureum.</title>
        <authorList>
            <consortium name="US DOE Joint Genome Institute (JGI-PGF)"/>
            <person name="Sucgang R."/>
            <person name="Kuo A."/>
            <person name="Tian X."/>
            <person name="Salerno W."/>
            <person name="Parikh A."/>
            <person name="Feasley C.L."/>
            <person name="Dalin E."/>
            <person name="Tu H."/>
            <person name="Huang E."/>
            <person name="Barry K."/>
            <person name="Lindquist E."/>
            <person name="Shapiro H."/>
            <person name="Bruce D."/>
            <person name="Schmutz J."/>
            <person name="Salamov A."/>
            <person name="Fey P."/>
            <person name="Gaudet P."/>
            <person name="Anjard C."/>
            <person name="Babu M.M."/>
            <person name="Basu S."/>
            <person name="Bushmanova Y."/>
            <person name="van der Wel H."/>
            <person name="Katoh-Kurasawa M."/>
            <person name="Dinh C."/>
            <person name="Coutinho P.M."/>
            <person name="Saito T."/>
            <person name="Elias M."/>
            <person name="Schaap P."/>
            <person name="Kay R.R."/>
            <person name="Henrissat B."/>
            <person name="Eichinger L."/>
            <person name="Rivero F."/>
            <person name="Putnam N.H."/>
            <person name="West C.M."/>
            <person name="Loomis W.F."/>
            <person name="Chisholm R.L."/>
            <person name="Shaulsky G."/>
            <person name="Strassmann J.E."/>
            <person name="Queller D.C."/>
            <person name="Kuspa A."/>
            <person name="Grigoriev I.V."/>
        </authorList>
    </citation>
    <scope>NUCLEOTIDE SEQUENCE [LARGE SCALE GENOMIC DNA]</scope>
    <source>
        <strain evidence="3">QSDP1</strain>
    </source>
</reference>
<feature type="signal peptide" evidence="1">
    <location>
        <begin position="1"/>
        <end position="22"/>
    </location>
</feature>
<dbReference type="EMBL" id="GL871198">
    <property type="protein sequence ID" value="EGC32335.1"/>
    <property type="molecule type" value="Genomic_DNA"/>
</dbReference>
<evidence type="ECO:0000313" key="2">
    <source>
        <dbReference type="EMBL" id="EGC32335.1"/>
    </source>
</evidence>
<dbReference type="Proteomes" id="UP000001064">
    <property type="component" value="Unassembled WGS sequence"/>
</dbReference>
<protein>
    <submittedName>
        <fullName evidence="2">Uncharacterized protein</fullName>
    </submittedName>
</protein>
<dbReference type="KEGG" id="dpp:DICPUDRAFT_81825"/>
<keyword evidence="3" id="KW-1185">Reference proteome</keyword>
<keyword evidence="1" id="KW-0732">Signal</keyword>
<accession>F0ZUP8</accession>